<comment type="subcellular location">
    <subcellularLocation>
        <location evidence="1">Membrane</location>
        <topology evidence="1">Multi-pass membrane protein</topology>
    </subcellularLocation>
</comment>
<name>A0A5P8M2M5_9LACO</name>
<feature type="transmembrane region" description="Helical" evidence="5">
    <location>
        <begin position="6"/>
        <end position="25"/>
    </location>
</feature>
<feature type="transmembrane region" description="Helical" evidence="5">
    <location>
        <begin position="118"/>
        <end position="137"/>
    </location>
</feature>
<evidence type="ECO:0000313" key="6">
    <source>
        <dbReference type="EMBL" id="QFR22752.1"/>
    </source>
</evidence>
<feature type="transmembrane region" description="Helical" evidence="5">
    <location>
        <begin position="32"/>
        <end position="49"/>
    </location>
</feature>
<gene>
    <name evidence="6" type="ORF">D1010_04460</name>
</gene>
<dbReference type="InterPro" id="IPR039020">
    <property type="entry name" value="PaxB-like"/>
</dbReference>
<evidence type="ECO:0000256" key="5">
    <source>
        <dbReference type="SAM" id="Phobius"/>
    </source>
</evidence>
<dbReference type="GO" id="GO:0016829">
    <property type="term" value="F:lyase activity"/>
    <property type="evidence" value="ECO:0007669"/>
    <property type="project" value="InterPro"/>
</dbReference>
<keyword evidence="2 5" id="KW-0812">Transmembrane</keyword>
<sequence length="140" mass="15273">MATFLTLISGACWTVVYIALIVLGFKQKTYGMPLWALTLNLAWELTYGIDALISGPLSLQGIVNNVWAVLDVVILVTLLRYGNQYLKVKTQRLFFIQVGTALVVSGIVQVALINYLGVTAGAAVSAYLQNLLMSILFTET</sequence>
<evidence type="ECO:0000256" key="1">
    <source>
        <dbReference type="ARBA" id="ARBA00004141"/>
    </source>
</evidence>
<feature type="transmembrane region" description="Helical" evidence="5">
    <location>
        <begin position="61"/>
        <end position="81"/>
    </location>
</feature>
<keyword evidence="4 5" id="KW-0472">Membrane</keyword>
<dbReference type="PANTHER" id="PTHR42038">
    <property type="match status" value="1"/>
</dbReference>
<organism evidence="6 7">
    <name type="scientific">Schleiferilactobacillus harbinensis</name>
    <dbReference type="NCBI Taxonomy" id="304207"/>
    <lineage>
        <taxon>Bacteria</taxon>
        <taxon>Bacillati</taxon>
        <taxon>Bacillota</taxon>
        <taxon>Bacilli</taxon>
        <taxon>Lactobacillales</taxon>
        <taxon>Lactobacillaceae</taxon>
        <taxon>Schleiferilactobacillus</taxon>
    </lineage>
</organism>
<feature type="transmembrane region" description="Helical" evidence="5">
    <location>
        <begin position="93"/>
        <end position="112"/>
    </location>
</feature>
<dbReference type="PANTHER" id="PTHR42038:SF2">
    <property type="entry name" value="TERPENE CYCLASE AUSL"/>
    <property type="match status" value="1"/>
</dbReference>
<evidence type="ECO:0000256" key="2">
    <source>
        <dbReference type="ARBA" id="ARBA00022692"/>
    </source>
</evidence>
<dbReference type="RefSeq" id="WP_152260337.1">
    <property type="nucleotide sequence ID" value="NZ_CP045143.1"/>
</dbReference>
<dbReference type="Pfam" id="PF25129">
    <property type="entry name" value="Pyr4-TMTC"/>
    <property type="match status" value="1"/>
</dbReference>
<keyword evidence="3 5" id="KW-1133">Transmembrane helix</keyword>
<protein>
    <submittedName>
        <fullName evidence="6">Uncharacterized protein</fullName>
    </submittedName>
</protein>
<reference evidence="6 7" key="1">
    <citation type="submission" date="2019-10" db="EMBL/GenBank/DDBJ databases">
        <title>The completed genome of Lactobacillus harbinensis M1.</title>
        <authorList>
            <person name="Zheng Y."/>
        </authorList>
    </citation>
    <scope>NUCLEOTIDE SEQUENCE [LARGE SCALE GENOMIC DNA]</scope>
    <source>
        <strain evidence="6 7">M1</strain>
    </source>
</reference>
<dbReference type="AlphaFoldDB" id="A0A5P8M2M5"/>
<dbReference type="GO" id="GO:0016020">
    <property type="term" value="C:membrane"/>
    <property type="evidence" value="ECO:0007669"/>
    <property type="project" value="UniProtKB-SubCell"/>
</dbReference>
<accession>A0A5P8M2M5</accession>
<dbReference type="KEGG" id="lhb:D1010_04460"/>
<evidence type="ECO:0000256" key="4">
    <source>
        <dbReference type="ARBA" id="ARBA00023136"/>
    </source>
</evidence>
<dbReference type="EMBL" id="CP045143">
    <property type="protein sequence ID" value="QFR22752.1"/>
    <property type="molecule type" value="Genomic_DNA"/>
</dbReference>
<proteinExistence type="predicted"/>
<dbReference type="Proteomes" id="UP000326779">
    <property type="component" value="Chromosome"/>
</dbReference>
<evidence type="ECO:0000313" key="7">
    <source>
        <dbReference type="Proteomes" id="UP000326779"/>
    </source>
</evidence>
<evidence type="ECO:0000256" key="3">
    <source>
        <dbReference type="ARBA" id="ARBA00022989"/>
    </source>
</evidence>